<reference evidence="1" key="1">
    <citation type="submission" date="2021-01" db="EMBL/GenBank/DDBJ databases">
        <title>Complete genome sequence of Clostridiales bacterium R-7.</title>
        <authorList>
            <person name="Mahoney-Kurpe S.C."/>
            <person name="Palevich N."/>
            <person name="Koike S."/>
            <person name="Moon C.D."/>
            <person name="Attwood G.T."/>
        </authorList>
    </citation>
    <scope>NUCLEOTIDE SEQUENCE</scope>
    <source>
        <strain evidence="1">R-7</strain>
    </source>
</reference>
<protein>
    <submittedName>
        <fullName evidence="1">ABC transporter substrate-binding protein</fullName>
    </submittedName>
</protein>
<dbReference type="Proteomes" id="UP000682782">
    <property type="component" value="Chromosome"/>
</dbReference>
<proteinExistence type="predicted"/>
<sequence length="308" mass="31569">MKKILAMMMALVLTMSLCAFSAAEGADISGLTVTTPGGAPALALAAMAAENPGQYTTVAADTIAAAFAGKEADFIIAPLNAGAKLYKAGKSTYKLAAVVSWGNLFIAAQKEELKAEDLNGANLTLFGENTINASVVLYALKENGIEPAEVTYLAGASDTQSLLLSDAEAIVVTAEPALTAAKMKNDKISAISVNELLQQASGMEGYTQAALFVKAETAESNPEAVAAFLAQAEEACGKCTTDVAAVAEAAVALEILPNAKVAAAAIPGCAIRFVKAAEAKEQVEKTAQIDLSQFGGEVPADDFYYGAE</sequence>
<evidence type="ECO:0000313" key="2">
    <source>
        <dbReference type="Proteomes" id="UP000682782"/>
    </source>
</evidence>
<dbReference type="EMBL" id="CP068393">
    <property type="protein sequence ID" value="QUC67161.1"/>
    <property type="molecule type" value="Genomic_DNA"/>
</dbReference>
<accession>A0AC61MWV9</accession>
<gene>
    <name evidence="1" type="ORF">JYE49_00090</name>
</gene>
<keyword evidence="2" id="KW-1185">Reference proteome</keyword>
<name>A0AC61MWV9_9FIRM</name>
<organism evidence="1 2">
    <name type="scientific">Aristaeella hokkaidonensis</name>
    <dbReference type="NCBI Taxonomy" id="3046382"/>
    <lineage>
        <taxon>Bacteria</taxon>
        <taxon>Bacillati</taxon>
        <taxon>Bacillota</taxon>
        <taxon>Clostridia</taxon>
        <taxon>Eubacteriales</taxon>
        <taxon>Aristaeellaceae</taxon>
        <taxon>Aristaeella</taxon>
    </lineage>
</organism>
<evidence type="ECO:0000313" key="1">
    <source>
        <dbReference type="EMBL" id="QUC67161.1"/>
    </source>
</evidence>